<dbReference type="AlphaFoldDB" id="A0A3S5BRM1"/>
<evidence type="ECO:0000256" key="1">
    <source>
        <dbReference type="SAM" id="MobiDB-lite"/>
    </source>
</evidence>
<organism evidence="2 3">
    <name type="scientific">Protopolystoma xenopodis</name>
    <dbReference type="NCBI Taxonomy" id="117903"/>
    <lineage>
        <taxon>Eukaryota</taxon>
        <taxon>Metazoa</taxon>
        <taxon>Spiralia</taxon>
        <taxon>Lophotrochozoa</taxon>
        <taxon>Platyhelminthes</taxon>
        <taxon>Monogenea</taxon>
        <taxon>Polyopisthocotylea</taxon>
        <taxon>Polystomatidea</taxon>
        <taxon>Polystomatidae</taxon>
        <taxon>Protopolystoma</taxon>
    </lineage>
</organism>
<evidence type="ECO:0000313" key="2">
    <source>
        <dbReference type="EMBL" id="VEL15063.1"/>
    </source>
</evidence>
<feature type="non-terminal residue" evidence="2">
    <location>
        <position position="1"/>
    </location>
</feature>
<protein>
    <submittedName>
        <fullName evidence="2">Uncharacterized protein</fullName>
    </submittedName>
</protein>
<name>A0A3S5BRM1_9PLAT</name>
<feature type="region of interest" description="Disordered" evidence="1">
    <location>
        <begin position="62"/>
        <end position="82"/>
    </location>
</feature>
<accession>A0A3S5BRM1</accession>
<reference evidence="2" key="1">
    <citation type="submission" date="2018-11" db="EMBL/GenBank/DDBJ databases">
        <authorList>
            <consortium name="Pathogen Informatics"/>
        </authorList>
    </citation>
    <scope>NUCLEOTIDE SEQUENCE</scope>
</reference>
<comment type="caution">
    <text evidence="2">The sequence shown here is derived from an EMBL/GenBank/DDBJ whole genome shotgun (WGS) entry which is preliminary data.</text>
</comment>
<proteinExistence type="predicted"/>
<gene>
    <name evidence="2" type="ORF">PXEA_LOCUS8503</name>
</gene>
<dbReference type="Proteomes" id="UP000784294">
    <property type="component" value="Unassembled WGS sequence"/>
</dbReference>
<evidence type="ECO:0000313" key="3">
    <source>
        <dbReference type="Proteomes" id="UP000784294"/>
    </source>
</evidence>
<dbReference type="EMBL" id="CAAALY010023318">
    <property type="protein sequence ID" value="VEL15063.1"/>
    <property type="molecule type" value="Genomic_DNA"/>
</dbReference>
<keyword evidence="3" id="KW-1185">Reference proteome</keyword>
<sequence length="145" mass="15696">LYNFSRQSVDRPHFRLPTFGRSTCHKTALSRPHTLTKTTTTAAVTISSVILDTTRASVPPNCTDRAKSDSHPAVSVDSSPTSFGRGRQLLGLFSDQSKPPPGPVDPFQLAARLVGICAPLIMDAQPNGLPGVYELIVEVRAYYLC</sequence>